<accession>A0A7L3L7A9</accession>
<feature type="compositionally biased region" description="Polar residues" evidence="1">
    <location>
        <begin position="8"/>
        <end position="18"/>
    </location>
</feature>
<dbReference type="PANTHER" id="PTHR15607">
    <property type="entry name" value="SYNAPTONEMAL COMPLEX PROTEIN-RELATED"/>
    <property type="match status" value="1"/>
</dbReference>
<organism evidence="2 3">
    <name type="scientific">Turnix velox</name>
    <name type="common">Little buttonquail</name>
    <dbReference type="NCBI Taxonomy" id="2529409"/>
    <lineage>
        <taxon>Eukaryota</taxon>
        <taxon>Metazoa</taxon>
        <taxon>Chordata</taxon>
        <taxon>Craniata</taxon>
        <taxon>Vertebrata</taxon>
        <taxon>Euteleostomi</taxon>
        <taxon>Archelosauria</taxon>
        <taxon>Archosauria</taxon>
        <taxon>Dinosauria</taxon>
        <taxon>Saurischia</taxon>
        <taxon>Theropoda</taxon>
        <taxon>Coelurosauria</taxon>
        <taxon>Aves</taxon>
        <taxon>Neognathae</taxon>
        <taxon>Neoaves</taxon>
        <taxon>Charadriiformes</taxon>
        <taxon>Turnicidae</taxon>
        <taxon>Turnix</taxon>
    </lineage>
</organism>
<dbReference type="OrthoDB" id="10256849at2759"/>
<dbReference type="Proteomes" id="UP000582182">
    <property type="component" value="Unassembled WGS sequence"/>
</dbReference>
<gene>
    <name evidence="2" type="primary">Sycp2l</name>
    <name evidence="2" type="ORF">TURVEL_R13843</name>
</gene>
<feature type="non-terminal residue" evidence="2">
    <location>
        <position position="1"/>
    </location>
</feature>
<dbReference type="PANTHER" id="PTHR15607:SF14">
    <property type="entry name" value="SYNAPTONEMAL COMPLEX PROTEIN 2-LIKE"/>
    <property type="match status" value="1"/>
</dbReference>
<sequence>SYRKHLFSESNGESTSAGPSEKSWILDYQIRSLPKCSDYTRKRPRVRSKLKVLPVSSPSSSSDYEAKKRETPKQRAQKRMLRKKSTPSSKEDNLPIVDLTGGTVLEELQEAPLLVDESTSDVGKALQKLPDASGKLSREEESFKRKDSDMLIGTDIKKPKFSDWGKSNLSSDASHVRRKLFDSVGKEADIQTGKEVDDSVNDAFFPEMPHEDFSDSGVIAAFESFVGQLKKSFWSRHKRMEIGALSALRTLEKNVSTLLSQIHEC</sequence>
<feature type="region of interest" description="Disordered" evidence="1">
    <location>
        <begin position="37"/>
        <end position="97"/>
    </location>
</feature>
<feature type="non-terminal residue" evidence="2">
    <location>
        <position position="265"/>
    </location>
</feature>
<comment type="caution">
    <text evidence="2">The sequence shown here is derived from an EMBL/GenBank/DDBJ whole genome shotgun (WGS) entry which is preliminary data.</text>
</comment>
<dbReference type="GO" id="GO:0000800">
    <property type="term" value="C:lateral element"/>
    <property type="evidence" value="ECO:0007669"/>
    <property type="project" value="TreeGrafter"/>
</dbReference>
<keyword evidence="3" id="KW-1185">Reference proteome</keyword>
<evidence type="ECO:0000313" key="3">
    <source>
        <dbReference type="Proteomes" id="UP000582182"/>
    </source>
</evidence>
<name>A0A7L3L7A9_9CHAR</name>
<dbReference type="GO" id="GO:0000779">
    <property type="term" value="C:condensed chromosome, centromeric region"/>
    <property type="evidence" value="ECO:0007669"/>
    <property type="project" value="TreeGrafter"/>
</dbReference>
<feature type="compositionally biased region" description="Basic residues" evidence="1">
    <location>
        <begin position="75"/>
        <end position="85"/>
    </location>
</feature>
<evidence type="ECO:0000313" key="2">
    <source>
        <dbReference type="EMBL" id="NXU49907.1"/>
    </source>
</evidence>
<dbReference type="GO" id="GO:0140013">
    <property type="term" value="P:meiotic nuclear division"/>
    <property type="evidence" value="ECO:0007669"/>
    <property type="project" value="TreeGrafter"/>
</dbReference>
<feature type="region of interest" description="Disordered" evidence="1">
    <location>
        <begin position="1"/>
        <end position="21"/>
    </location>
</feature>
<dbReference type="EMBL" id="VZTY01007938">
    <property type="protein sequence ID" value="NXU49907.1"/>
    <property type="molecule type" value="Genomic_DNA"/>
</dbReference>
<feature type="compositionally biased region" description="Basic and acidic residues" evidence="1">
    <location>
        <begin position="64"/>
        <end position="73"/>
    </location>
</feature>
<dbReference type="InterPro" id="IPR024835">
    <property type="entry name" value="SYCP2-like"/>
</dbReference>
<reference evidence="2 3" key="1">
    <citation type="submission" date="2019-09" db="EMBL/GenBank/DDBJ databases">
        <title>Bird 10,000 Genomes (B10K) Project - Family phase.</title>
        <authorList>
            <person name="Zhang G."/>
        </authorList>
    </citation>
    <scope>NUCLEOTIDE SEQUENCE [LARGE SCALE GENOMIC DNA]</scope>
    <source>
        <strain evidence="2">B10K-DU-029-46</strain>
    </source>
</reference>
<dbReference type="AlphaFoldDB" id="A0A7L3L7A9"/>
<evidence type="ECO:0000256" key="1">
    <source>
        <dbReference type="SAM" id="MobiDB-lite"/>
    </source>
</evidence>
<feature type="compositionally biased region" description="Low complexity" evidence="1">
    <location>
        <begin position="51"/>
        <end position="62"/>
    </location>
</feature>
<protein>
    <submittedName>
        <fullName evidence="2">SYC2L protein</fullName>
    </submittedName>
</protein>
<proteinExistence type="predicted"/>